<sequence length="1819" mass="186973">MTPSIKGTLAAGLAAATILSGLSFGPAAATAAPAKSPKASSNAVLGQTKLLFQGWQTQVHSVEHADTYNEVVSYSTLAAAQAGARTYNVVESSQSGWFRLENSGRCVVGTTTTGLETYIGISTGCSDSATNDWRLQNGKLQNRQYNSFVGSPKNLAGDGRRVMSFATPGSDFLGDTSAFVSKTALTASVTSVNNVAKSAVIGGTATKSATIKVGTQQVTANATTGAWSMTITGLANGANSRTVEQHVGGTKIDQKVLSITVLANGAVDPSAFSSFTLQRGADTNVQFGVKTKADGFTSLNGTVVLNAPTGTTFKSGQTSLQAQFRHAGETNWSNTTALNLTGGTLSNSNRTLTFQLASAAGVRFNNNSEVRWGALVSTPSNAASGNGTLGFTFDGTTNKGTYRAQGTTGTIIPAPSENGGFIFADKDAVALDREKATAVESGLVAYEAGITSMTGSVVFTAPAGTTFSTGQATLPGQWRQAGDTAWDSRFGYNLTNGVRSNGGRTLTYDSNITGMNSSVGSQYRWQPEVKVTAGAEGGSGSMAATYSGATNKGSFNLSGSTPTTIETETVALSAEVRKVNSVARSAVVGGTATPGATVQVGTQDVTADDTTGAWSMTVTGLAVGEQNRTVEQLVNGTKVDQKVVAITVAENGTIVPGTSPAVEITAGETKAVQVLASANGPVTKPEGAITFTAPEGTTFPAGQDEIQGAFQTGGTGNWNNQASMKLTDGVRSDDGTTYTYNWDPAANGSPAWNVVDKTNVRWSINVAANADAAATSTNLGFVLAGDATQGDFRAQGSTAVTIQDSNVDLTALLQSTDHVAKSAVIGGIATPGATIRVGTQTVVADAETGDWTMTLADLATGANEITVEQLIGGTKIDDESLTITILENGGLTPSDYDAFTLNPAKDTNVQFGFTSDVNTLTAINGTVVLTAPEGTTFKSGFPTLTGQYRHAESSGWTNSALLQLKNGTISNDGRTLTYDHVNGSGIALKEGTQVRWGAVVTTPAVQSAGAGDLGFVFEGSSNKGTYRAAGTTDVVFNASLTAGVSKVNNIARSAVIGGTATPGATVKVGTQEVTAHETTGAWSMTVTGLAVGAQNRTVEQLVNGTKVDQKVVAITVGENGTIVPGTSPAVEIAAGETKAVQVLATANGALRLPEGTIEFNAPEGTTFPAGQNTINGQYQMGGSGGWAGTGMQLTDGVRSDDGKTYTYTWKASTGSPTWAVTDKTNFRWSINVAANADAASATTSLGFVLAGDATQGDFRAQGSTTVTIQDSAPATPTAEGYFTSNVREWAGIRGTGQTGATVQAKNTAGAVIASQVITNSNGSYNLAIDPSKVGFGAQQFSVSQTRDGKTSEPIAVTLDYGQNAPRITSVAEGGVIGNEGVELSGTGTTGGNVQVNGTDFSNNISIANTDVENGVWTASNADLNLPAGLYQLWAHQRTKGGKLVMTHVTVRVEQSTPSAPTAEGYFTSNVREWAGIRGTGQIGATVQAKNSAGTVIASQVITSGAYNLAIDPSKVGFGEQAFSVSQTRAGKTSESVPVTLDYGQNTVAFTGLSEGGTIGSEDLEFTGTGSAGGNVQVNGTDFTTNTPIGNADVRNGTWTVSNDELTLPTGAYQIWAHQRTKGGKLVMTHTTVRVEQSMPNAPTAEGYFTSNVREWAGIRGTGQTGATVQAKNTAGAVIASQVITNSNGSYNLAIDPSKVGFGAQQFSVSQTRKEQTSQSVPVTLDYGQNTPAITSQTEGGIVGDRNLEISGTGNDGANVQVNGTDFSASTPIGNTDVRNGVWSTTNSELTLPTGRYQFWAHQRTKGGKLVMTHVTVRVQ</sequence>
<protein>
    <recommendedName>
        <fullName evidence="4">Bacterial Ig domain-containing protein</fullName>
    </recommendedName>
</protein>
<evidence type="ECO:0000313" key="2">
    <source>
        <dbReference type="EMBL" id="TDN44028.1"/>
    </source>
</evidence>
<name>A0A4R6DIU2_9MICO</name>
<accession>A0A4R6DIU2</accession>
<keyword evidence="1" id="KW-0732">Signal</keyword>
<feature type="chain" id="PRO_5020207621" description="Bacterial Ig domain-containing protein" evidence="1">
    <location>
        <begin position="32"/>
        <end position="1819"/>
    </location>
</feature>
<dbReference type="Proteomes" id="UP000295764">
    <property type="component" value="Unassembled WGS sequence"/>
</dbReference>
<evidence type="ECO:0000313" key="3">
    <source>
        <dbReference type="Proteomes" id="UP000295764"/>
    </source>
</evidence>
<dbReference type="EMBL" id="SNVW01000006">
    <property type="protein sequence ID" value="TDN44028.1"/>
    <property type="molecule type" value="Genomic_DNA"/>
</dbReference>
<proteinExistence type="predicted"/>
<evidence type="ECO:0008006" key="4">
    <source>
        <dbReference type="Google" id="ProtNLM"/>
    </source>
</evidence>
<gene>
    <name evidence="2" type="ORF">EDF64_106202</name>
</gene>
<comment type="caution">
    <text evidence="2">The sequence shown here is derived from an EMBL/GenBank/DDBJ whole genome shotgun (WGS) entry which is preliminary data.</text>
</comment>
<dbReference type="OrthoDB" id="5018903at2"/>
<dbReference type="RefSeq" id="WP_133520001.1">
    <property type="nucleotide sequence ID" value="NZ_SNVW01000006.1"/>
</dbReference>
<feature type="signal peptide" evidence="1">
    <location>
        <begin position="1"/>
        <end position="31"/>
    </location>
</feature>
<reference evidence="2 3" key="1">
    <citation type="submission" date="2019-03" db="EMBL/GenBank/DDBJ databases">
        <title>Genomic analyses of the natural microbiome of Caenorhabditis elegans.</title>
        <authorList>
            <person name="Samuel B."/>
        </authorList>
    </citation>
    <scope>NUCLEOTIDE SEQUENCE [LARGE SCALE GENOMIC DNA]</scope>
    <source>
        <strain evidence="2 3">JUb65</strain>
    </source>
</reference>
<evidence type="ECO:0000256" key="1">
    <source>
        <dbReference type="SAM" id="SignalP"/>
    </source>
</evidence>
<organism evidence="2 3">
    <name type="scientific">Curtobacterium flaccumfaciens</name>
    <dbReference type="NCBI Taxonomy" id="2035"/>
    <lineage>
        <taxon>Bacteria</taxon>
        <taxon>Bacillati</taxon>
        <taxon>Actinomycetota</taxon>
        <taxon>Actinomycetes</taxon>
        <taxon>Micrococcales</taxon>
        <taxon>Microbacteriaceae</taxon>
        <taxon>Curtobacterium</taxon>
    </lineage>
</organism>